<evidence type="ECO:0000313" key="2">
    <source>
        <dbReference type="Proteomes" id="UP001150569"/>
    </source>
</evidence>
<proteinExistence type="predicted"/>
<sequence>MAASDSPKDTGRSSSDVLTAFVKEEPNLDYTVDAKSDLVCRNLPNGQRSCIKVHLDQKEMFSVMQKLDFFCSLPIDPTQTYLECRKI</sequence>
<dbReference type="AlphaFoldDB" id="A0A9W7ZND5"/>
<comment type="caution">
    <text evidence="1">The sequence shown here is derived from an EMBL/GenBank/DDBJ whole genome shotgun (WGS) entry which is preliminary data.</text>
</comment>
<gene>
    <name evidence="1" type="ORF">IWQ60_011246</name>
</gene>
<dbReference type="EMBL" id="JANBPT010001227">
    <property type="protein sequence ID" value="KAJ1909298.1"/>
    <property type="molecule type" value="Genomic_DNA"/>
</dbReference>
<reference evidence="1" key="1">
    <citation type="submission" date="2022-07" db="EMBL/GenBank/DDBJ databases">
        <title>Phylogenomic reconstructions and comparative analyses of Kickxellomycotina fungi.</title>
        <authorList>
            <person name="Reynolds N.K."/>
            <person name="Stajich J.E."/>
            <person name="Barry K."/>
            <person name="Grigoriev I.V."/>
            <person name="Crous P."/>
            <person name="Smith M.E."/>
        </authorList>
    </citation>
    <scope>NUCLEOTIDE SEQUENCE</scope>
    <source>
        <strain evidence="1">RSA 861</strain>
    </source>
</reference>
<accession>A0A9W7ZND5</accession>
<protein>
    <submittedName>
        <fullName evidence="1">Uncharacterized protein</fullName>
    </submittedName>
</protein>
<name>A0A9W7ZND5_9FUNG</name>
<organism evidence="1 2">
    <name type="scientific">Tieghemiomyces parasiticus</name>
    <dbReference type="NCBI Taxonomy" id="78921"/>
    <lineage>
        <taxon>Eukaryota</taxon>
        <taxon>Fungi</taxon>
        <taxon>Fungi incertae sedis</taxon>
        <taxon>Zoopagomycota</taxon>
        <taxon>Kickxellomycotina</taxon>
        <taxon>Dimargaritomycetes</taxon>
        <taxon>Dimargaritales</taxon>
        <taxon>Dimargaritaceae</taxon>
        <taxon>Tieghemiomyces</taxon>
    </lineage>
</organism>
<dbReference type="OrthoDB" id="5277092at2759"/>
<dbReference type="Proteomes" id="UP001150569">
    <property type="component" value="Unassembled WGS sequence"/>
</dbReference>
<keyword evidence="2" id="KW-1185">Reference proteome</keyword>
<evidence type="ECO:0000313" key="1">
    <source>
        <dbReference type="EMBL" id="KAJ1909298.1"/>
    </source>
</evidence>